<keyword evidence="4" id="KW-1185">Reference proteome</keyword>
<sequence length="183" mass="20673">MNETPGEPFDFRKSLKAQKRRKLRKEIALGLGAFAIVFAGGMLALTWPVHDASIANDDQQPQTLFQQASFPQFDICGSVRRTCVVDGDTFWLDGVKIRIADIDTPEISEPRCDYEYQLGMRATHRLVELLNGGPFELRTIGSRDEDQYGRKLRVVTRGGRSLGDQLVSEGLARTWTGRREPWC</sequence>
<evidence type="ECO:0000256" key="1">
    <source>
        <dbReference type="SAM" id="Phobius"/>
    </source>
</evidence>
<dbReference type="Pfam" id="PF00565">
    <property type="entry name" value="SNase"/>
    <property type="match status" value="1"/>
</dbReference>
<organism evidence="3 4">
    <name type="scientific">Qipengyuania atrilutea</name>
    <dbReference type="NCBI Taxonomy" id="2744473"/>
    <lineage>
        <taxon>Bacteria</taxon>
        <taxon>Pseudomonadati</taxon>
        <taxon>Pseudomonadota</taxon>
        <taxon>Alphaproteobacteria</taxon>
        <taxon>Sphingomonadales</taxon>
        <taxon>Erythrobacteraceae</taxon>
        <taxon>Qipengyuania</taxon>
    </lineage>
</organism>
<dbReference type="Gene3D" id="2.40.50.90">
    <property type="match status" value="1"/>
</dbReference>
<proteinExistence type="predicted"/>
<feature type="transmembrane region" description="Helical" evidence="1">
    <location>
        <begin position="27"/>
        <end position="47"/>
    </location>
</feature>
<keyword evidence="1" id="KW-0812">Transmembrane</keyword>
<comment type="caution">
    <text evidence="3">The sequence shown here is derived from an EMBL/GenBank/DDBJ whole genome shotgun (WGS) entry which is preliminary data.</text>
</comment>
<keyword evidence="1" id="KW-1133">Transmembrane helix</keyword>
<feature type="domain" description="TNase-like" evidence="2">
    <location>
        <begin position="84"/>
        <end position="183"/>
    </location>
</feature>
<dbReference type="EMBL" id="JABWGV010000003">
    <property type="protein sequence ID" value="NVD45228.1"/>
    <property type="molecule type" value="Genomic_DNA"/>
</dbReference>
<dbReference type="InterPro" id="IPR035437">
    <property type="entry name" value="SNase_OB-fold_sf"/>
</dbReference>
<name>A0A850H5T7_9SPHN</name>
<dbReference type="Proteomes" id="UP000561438">
    <property type="component" value="Unassembled WGS sequence"/>
</dbReference>
<evidence type="ECO:0000313" key="4">
    <source>
        <dbReference type="Proteomes" id="UP000561438"/>
    </source>
</evidence>
<protein>
    <submittedName>
        <fullName evidence="3">Thermonuclease family protein</fullName>
    </submittedName>
</protein>
<evidence type="ECO:0000259" key="2">
    <source>
        <dbReference type="PROSITE" id="PS50830"/>
    </source>
</evidence>
<dbReference type="SUPFAM" id="SSF50199">
    <property type="entry name" value="Staphylococcal nuclease"/>
    <property type="match status" value="1"/>
</dbReference>
<dbReference type="AlphaFoldDB" id="A0A850H5T7"/>
<accession>A0A850H5T7</accession>
<reference evidence="3 4" key="1">
    <citation type="submission" date="2020-06" db="EMBL/GenBank/DDBJ databases">
        <title>Altererythrobacter sp. HHU K3-1.</title>
        <authorList>
            <person name="Zhang D."/>
            <person name="Xue H."/>
        </authorList>
    </citation>
    <scope>NUCLEOTIDE SEQUENCE [LARGE SCALE GENOMIC DNA]</scope>
    <source>
        <strain evidence="3 4">HHU K3-1</strain>
    </source>
</reference>
<dbReference type="InterPro" id="IPR016071">
    <property type="entry name" value="Staphylococal_nuclease_OB-fold"/>
</dbReference>
<gene>
    <name evidence="3" type="ORF">HUV48_09390</name>
</gene>
<keyword evidence="1" id="KW-0472">Membrane</keyword>
<evidence type="ECO:0000313" key="3">
    <source>
        <dbReference type="EMBL" id="NVD45228.1"/>
    </source>
</evidence>
<dbReference type="PROSITE" id="PS50830">
    <property type="entry name" value="TNASE_3"/>
    <property type="match status" value="1"/>
</dbReference>
<dbReference type="RefSeq" id="WP_176267529.1">
    <property type="nucleotide sequence ID" value="NZ_JABWGV010000003.1"/>
</dbReference>